<dbReference type="PANTHER" id="PTHR12131:SF1">
    <property type="entry name" value="ATP-DEPENDENT RNA HELICASE SUPV3L1, MITOCHONDRIAL-RELATED"/>
    <property type="match status" value="1"/>
</dbReference>
<keyword evidence="3 7" id="KW-0347">Helicase</keyword>
<keyword evidence="2" id="KW-0378">Hydrolase</keyword>
<dbReference type="Gene3D" id="3.40.50.300">
    <property type="entry name" value="P-loop containing nucleotide triphosphate hydrolases"/>
    <property type="match status" value="2"/>
</dbReference>
<dbReference type="InterPro" id="IPR021904">
    <property type="entry name" value="DUF3516"/>
</dbReference>
<dbReference type="SMART" id="SM00490">
    <property type="entry name" value="HELICc"/>
    <property type="match status" value="1"/>
</dbReference>
<organism evidence="7 8">
    <name type="scientific">Crossiella cryophila</name>
    <dbReference type="NCBI Taxonomy" id="43355"/>
    <lineage>
        <taxon>Bacteria</taxon>
        <taxon>Bacillati</taxon>
        <taxon>Actinomycetota</taxon>
        <taxon>Actinomycetes</taxon>
        <taxon>Pseudonocardiales</taxon>
        <taxon>Pseudonocardiaceae</taxon>
        <taxon>Crossiella</taxon>
    </lineage>
</organism>
<dbReference type="FunFam" id="3.40.50.300:FF:000922">
    <property type="entry name" value="DEAD/DEAH box helicase"/>
    <property type="match status" value="1"/>
</dbReference>
<dbReference type="Pfam" id="PF00271">
    <property type="entry name" value="Helicase_C"/>
    <property type="match status" value="1"/>
</dbReference>
<proteinExistence type="predicted"/>
<dbReference type="PANTHER" id="PTHR12131">
    <property type="entry name" value="ATP-DEPENDENT RNA AND DNA HELICASE"/>
    <property type="match status" value="1"/>
</dbReference>
<dbReference type="GO" id="GO:0016787">
    <property type="term" value="F:hydrolase activity"/>
    <property type="evidence" value="ECO:0007669"/>
    <property type="project" value="UniProtKB-KW"/>
</dbReference>
<dbReference type="RefSeq" id="WP_185007908.1">
    <property type="nucleotide sequence ID" value="NZ_BAAAUI010000008.1"/>
</dbReference>
<evidence type="ECO:0000256" key="4">
    <source>
        <dbReference type="ARBA" id="ARBA00022840"/>
    </source>
</evidence>
<evidence type="ECO:0000256" key="3">
    <source>
        <dbReference type="ARBA" id="ARBA00022806"/>
    </source>
</evidence>
<dbReference type="SUPFAM" id="SSF52540">
    <property type="entry name" value="P-loop containing nucleoside triphosphate hydrolases"/>
    <property type="match status" value="1"/>
</dbReference>
<reference evidence="7 8" key="1">
    <citation type="submission" date="2020-08" db="EMBL/GenBank/DDBJ databases">
        <title>Sequencing the genomes of 1000 actinobacteria strains.</title>
        <authorList>
            <person name="Klenk H.-P."/>
        </authorList>
    </citation>
    <scope>NUCLEOTIDE SEQUENCE [LARGE SCALE GENOMIC DNA]</scope>
    <source>
        <strain evidence="7 8">DSM 44230</strain>
    </source>
</reference>
<dbReference type="PROSITE" id="PS51192">
    <property type="entry name" value="HELICASE_ATP_BIND_1"/>
    <property type="match status" value="1"/>
</dbReference>
<evidence type="ECO:0000259" key="6">
    <source>
        <dbReference type="PROSITE" id="PS51194"/>
    </source>
</evidence>
<name>A0A7W7FWC7_9PSEU</name>
<dbReference type="GO" id="GO:0005524">
    <property type="term" value="F:ATP binding"/>
    <property type="evidence" value="ECO:0007669"/>
    <property type="project" value="UniProtKB-KW"/>
</dbReference>
<gene>
    <name evidence="7" type="ORF">HNR67_007499</name>
</gene>
<sequence length="837" mass="92755">MTLTEHLPDGQDPDALFDAFSTWAAGQGIELYPAQQEALIEIVSGANVILSTPTGSGKSLVAAGAHFAALANKQRTFYTAPIKALVSEKFFALIEMFGAENVGMMTGDSSVNGDAPIICCTAEILANIALRDGADAEVGQVVMDEFHFYSEPDRGWAWQVPLIELPKAQFLLMSATLGDVSRFETDLTRRTGRPTTVVSSAERPVPLFHSYVTTPLQETIEELLYTQQAPIYVVHFSQAAALERAQALMSINVSSRADKDAIAAQIGNFRFTAGFGKTLSRLVRHGIGVHHAGMLPKYRRLVEQLAQAGLLKLICGTDTLGVGINVPIRTVVFTALSKYDGVRTRILKAREFHQIAGRAGRAGYDTVGNVVVEAPDHVVENERALAKAGDDPKKRRKVVRKKPPEGFVSWGEPTFQRLVDAEPEPLTSSFQVSHAMLLNVINRPGDAFAGMRHLLEDNHEDRPAQLKLIRRAIAIYRALLAAGVVEKLDTPDEEGRTVRLTVDLQFDFALNQPLSPLALATIELLDRESPTYALDVVSIIESTVDNPRPVLSQQQFRARGEAVNKMKADGMEYEARMEALEEVTWPKPLQDILEAAYNMYRRGHPWVADHELSPKSVVRDMFERAMTFVDYIAFYQLARSEGLVLRYLADVYKALRQTVPDDAKTEELTDLIEWLGELVRQVDSSLLDEWEQLRNPKDEENPDAPIVDLGPPPVTANPRAFRVLVRNELFRRVELAARRDYYTLGEIDAHAGWDADRWQEALEPYFEEYAEIGAGPNARGPALLMINQDEYPGQWVVRQIFDDPAGDHDWAITAEVDLAGSDEAGTAVVHVTEVGPA</sequence>
<evidence type="ECO:0000313" key="7">
    <source>
        <dbReference type="EMBL" id="MBB4681381.1"/>
    </source>
</evidence>
<keyword evidence="8" id="KW-1185">Reference proteome</keyword>
<dbReference type="GO" id="GO:0003676">
    <property type="term" value="F:nucleic acid binding"/>
    <property type="evidence" value="ECO:0007669"/>
    <property type="project" value="InterPro"/>
</dbReference>
<protein>
    <submittedName>
        <fullName evidence="7">Superfamily II RNA helicase</fullName>
    </submittedName>
</protein>
<dbReference type="InterPro" id="IPR027417">
    <property type="entry name" value="P-loop_NTPase"/>
</dbReference>
<feature type="domain" description="Helicase ATP-binding" evidence="5">
    <location>
        <begin position="39"/>
        <end position="195"/>
    </location>
</feature>
<dbReference type="Pfam" id="PF00270">
    <property type="entry name" value="DEAD"/>
    <property type="match status" value="1"/>
</dbReference>
<dbReference type="InterPro" id="IPR011545">
    <property type="entry name" value="DEAD/DEAH_box_helicase_dom"/>
</dbReference>
<dbReference type="AlphaFoldDB" id="A0A7W7FWC7"/>
<dbReference type="InterPro" id="IPR001650">
    <property type="entry name" value="Helicase_C-like"/>
</dbReference>
<evidence type="ECO:0000313" key="8">
    <source>
        <dbReference type="Proteomes" id="UP000533598"/>
    </source>
</evidence>
<dbReference type="SMART" id="SM00487">
    <property type="entry name" value="DEXDc"/>
    <property type="match status" value="1"/>
</dbReference>
<dbReference type="Pfam" id="PF12029">
    <property type="entry name" value="DUF3516"/>
    <property type="match status" value="1"/>
</dbReference>
<dbReference type="InterPro" id="IPR050699">
    <property type="entry name" value="RNA-DNA_Helicase"/>
</dbReference>
<dbReference type="InterPro" id="IPR014001">
    <property type="entry name" value="Helicase_ATP-bd"/>
</dbReference>
<evidence type="ECO:0000256" key="2">
    <source>
        <dbReference type="ARBA" id="ARBA00022801"/>
    </source>
</evidence>
<evidence type="ECO:0000256" key="1">
    <source>
        <dbReference type="ARBA" id="ARBA00022741"/>
    </source>
</evidence>
<dbReference type="GO" id="GO:0004386">
    <property type="term" value="F:helicase activity"/>
    <property type="evidence" value="ECO:0007669"/>
    <property type="project" value="UniProtKB-KW"/>
</dbReference>
<keyword evidence="4" id="KW-0067">ATP-binding</keyword>
<accession>A0A7W7FWC7</accession>
<keyword evidence="1" id="KW-0547">Nucleotide-binding</keyword>
<dbReference type="EMBL" id="JACHMH010000001">
    <property type="protein sequence ID" value="MBB4681381.1"/>
    <property type="molecule type" value="Genomic_DNA"/>
</dbReference>
<dbReference type="Proteomes" id="UP000533598">
    <property type="component" value="Unassembled WGS sequence"/>
</dbReference>
<evidence type="ECO:0000259" key="5">
    <source>
        <dbReference type="PROSITE" id="PS51192"/>
    </source>
</evidence>
<comment type="caution">
    <text evidence="7">The sequence shown here is derived from an EMBL/GenBank/DDBJ whole genome shotgun (WGS) entry which is preliminary data.</text>
</comment>
<feature type="domain" description="Helicase C-terminal" evidence="6">
    <location>
        <begin position="219"/>
        <end position="400"/>
    </location>
</feature>
<dbReference type="PROSITE" id="PS51194">
    <property type="entry name" value="HELICASE_CTER"/>
    <property type="match status" value="1"/>
</dbReference>